<dbReference type="EMBL" id="BSXV01000123">
    <property type="protein sequence ID" value="GME87615.1"/>
    <property type="molecule type" value="Genomic_DNA"/>
</dbReference>
<evidence type="ECO:0000313" key="2">
    <source>
        <dbReference type="Proteomes" id="UP001165101"/>
    </source>
</evidence>
<dbReference type="Proteomes" id="UP001165101">
    <property type="component" value="Unassembled WGS sequence"/>
</dbReference>
<keyword evidence="2" id="KW-1185">Reference proteome</keyword>
<sequence length="344" mass="40564">MILGTEVIESGAESRQVFKKHAITRCIGSMFDTPATMNPLVCIHGGAWRDPKQTYNDFDPMVNQINDLLNNKNLNDKDKFYESHYMDKSKMYDQFELFSLDYELSPETRHPSHLINILLELVIIRWRYDIEIVNLLGHSAGSTLITQLLPWEDILIKDSSNLIIDYFQDFRDFINCKSDFEYEELQKNLEFDITDKLKIINFIRFNIPKFDKIFLLDGIFKIDEMLIEYPNYKFFIEEAFENEEKWLKNINIFDHYTSETDKDVKQLILNKIKKEYSKLNKIVIIHSISDELLSVIQPGYINSLLIKSGIDKSKIEFIIGDFGQHNDVYQNLEVTKKIIEILLK</sequence>
<gene>
    <name evidence="1" type="ORF">Cboi01_000046900</name>
</gene>
<proteinExistence type="predicted"/>
<reference evidence="1" key="1">
    <citation type="submission" date="2023-04" db="EMBL/GenBank/DDBJ databases">
        <title>Candida boidinii NBRC 1967.</title>
        <authorList>
            <person name="Ichikawa N."/>
            <person name="Sato H."/>
            <person name="Tonouchi N."/>
        </authorList>
    </citation>
    <scope>NUCLEOTIDE SEQUENCE</scope>
    <source>
        <strain evidence="1">NBRC 1967</strain>
    </source>
</reference>
<protein>
    <submittedName>
        <fullName evidence="1">Unnamed protein product</fullName>
    </submittedName>
</protein>
<name>A0ACB5TFE8_CANBO</name>
<comment type="caution">
    <text evidence="1">The sequence shown here is derived from an EMBL/GenBank/DDBJ whole genome shotgun (WGS) entry which is preliminary data.</text>
</comment>
<organism evidence="1 2">
    <name type="scientific">Candida boidinii</name>
    <name type="common">Yeast</name>
    <dbReference type="NCBI Taxonomy" id="5477"/>
    <lineage>
        <taxon>Eukaryota</taxon>
        <taxon>Fungi</taxon>
        <taxon>Dikarya</taxon>
        <taxon>Ascomycota</taxon>
        <taxon>Saccharomycotina</taxon>
        <taxon>Pichiomycetes</taxon>
        <taxon>Pichiales</taxon>
        <taxon>Pichiaceae</taxon>
        <taxon>Ogataea</taxon>
        <taxon>Ogataea/Candida clade</taxon>
    </lineage>
</organism>
<accession>A0ACB5TFE8</accession>
<evidence type="ECO:0000313" key="1">
    <source>
        <dbReference type="EMBL" id="GME87615.1"/>
    </source>
</evidence>